<dbReference type="Proteomes" id="UP001207276">
    <property type="component" value="Unassembled WGS sequence"/>
</dbReference>
<dbReference type="GeneID" id="99625055"/>
<dbReference type="RefSeq" id="WP_228500774.1">
    <property type="nucleotide sequence ID" value="NZ_CP104934.1"/>
</dbReference>
<protein>
    <recommendedName>
        <fullName evidence="3">Abi family protein</fullName>
    </recommendedName>
</protein>
<accession>A0ABT3S0J9</accession>
<sequence length="112" mass="12364">MEYVKPWLSIGEQIEKLASKGVRIGDRGVAGSVLREVGYYRLTGYLYPFRESSSVTDEVGRRHGEVHDRYRAGTEFAAAGHRSVHCTSARPTGWLQRTHGVAAASARPTGFL</sequence>
<name>A0ABT3S0J9_9MICO</name>
<organism evidence="1 2">
    <name type="scientific">Curtobacterium poinsettiae</name>
    <dbReference type="NCBI Taxonomy" id="159612"/>
    <lineage>
        <taxon>Bacteria</taxon>
        <taxon>Bacillati</taxon>
        <taxon>Actinomycetota</taxon>
        <taxon>Actinomycetes</taxon>
        <taxon>Micrococcales</taxon>
        <taxon>Microbacteriaceae</taxon>
        <taxon>Curtobacterium</taxon>
    </lineage>
</organism>
<evidence type="ECO:0000313" key="2">
    <source>
        <dbReference type="Proteomes" id="UP001207276"/>
    </source>
</evidence>
<proteinExistence type="predicted"/>
<evidence type="ECO:0008006" key="3">
    <source>
        <dbReference type="Google" id="ProtNLM"/>
    </source>
</evidence>
<gene>
    <name evidence="1" type="ORF">ORG12_06300</name>
</gene>
<keyword evidence="2" id="KW-1185">Reference proteome</keyword>
<reference evidence="1 2" key="1">
    <citation type="submission" date="2022-11" db="EMBL/GenBank/DDBJ databases">
        <title>Taxonomy of Curtobacterium flaccumfaciens.</title>
        <authorList>
            <person name="Osdaghi E."/>
            <person name="Taghavi S.M."/>
            <person name="Hamidizade M."/>
            <person name="Abachi H."/>
            <person name="Fazliarab A."/>
            <person name="Baeyen S."/>
            <person name="Portier P."/>
            <person name="Van Vaerenbergh J."/>
            <person name="Jacques M.-A."/>
        </authorList>
    </citation>
    <scope>NUCLEOTIDE SEQUENCE [LARGE SCALE GENOMIC DNA]</scope>
    <source>
        <strain evidence="1 2">LMG 3715</strain>
    </source>
</reference>
<comment type="caution">
    <text evidence="1">The sequence shown here is derived from an EMBL/GenBank/DDBJ whole genome shotgun (WGS) entry which is preliminary data.</text>
</comment>
<dbReference type="EMBL" id="JAPJDE010000002">
    <property type="protein sequence ID" value="MCX2848280.1"/>
    <property type="molecule type" value="Genomic_DNA"/>
</dbReference>
<evidence type="ECO:0000313" key="1">
    <source>
        <dbReference type="EMBL" id="MCX2848280.1"/>
    </source>
</evidence>